<protein>
    <recommendedName>
        <fullName evidence="7">Phage shock protein PspC N-terminal domain-containing protein</fullName>
    </recommendedName>
</protein>
<dbReference type="GO" id="GO:0005886">
    <property type="term" value="C:plasma membrane"/>
    <property type="evidence" value="ECO:0007669"/>
    <property type="project" value="UniProtKB-SubCell"/>
</dbReference>
<dbReference type="AlphaFoldDB" id="A0A410FU25"/>
<dbReference type="PANTHER" id="PTHR33885:SF3">
    <property type="entry name" value="PHAGE SHOCK PROTEIN C"/>
    <property type="match status" value="1"/>
</dbReference>
<keyword evidence="4 6" id="KW-1133">Transmembrane helix</keyword>
<name>A0A410FU25_BIPS1</name>
<evidence type="ECO:0000256" key="4">
    <source>
        <dbReference type="ARBA" id="ARBA00022989"/>
    </source>
</evidence>
<evidence type="ECO:0000313" key="8">
    <source>
        <dbReference type="EMBL" id="QAA76484.1"/>
    </source>
</evidence>
<comment type="subcellular location">
    <subcellularLocation>
        <location evidence="1">Cell membrane</location>
        <topology evidence="1">Single-pass membrane protein</topology>
    </subcellularLocation>
</comment>
<evidence type="ECO:0000256" key="5">
    <source>
        <dbReference type="ARBA" id="ARBA00023136"/>
    </source>
</evidence>
<evidence type="ECO:0000256" key="3">
    <source>
        <dbReference type="ARBA" id="ARBA00022692"/>
    </source>
</evidence>
<keyword evidence="5 6" id="KW-0472">Membrane</keyword>
<dbReference type="KEGG" id="bih:BIP78_0718"/>
<dbReference type="Proteomes" id="UP000287233">
    <property type="component" value="Chromosome"/>
</dbReference>
<evidence type="ECO:0000256" key="2">
    <source>
        <dbReference type="ARBA" id="ARBA00022475"/>
    </source>
</evidence>
<dbReference type="Pfam" id="PF04024">
    <property type="entry name" value="PspC"/>
    <property type="match status" value="1"/>
</dbReference>
<evidence type="ECO:0000313" key="9">
    <source>
        <dbReference type="Proteomes" id="UP000287233"/>
    </source>
</evidence>
<proteinExistence type="predicted"/>
<dbReference type="PANTHER" id="PTHR33885">
    <property type="entry name" value="PHAGE SHOCK PROTEIN C"/>
    <property type="match status" value="1"/>
</dbReference>
<feature type="transmembrane region" description="Helical" evidence="6">
    <location>
        <begin position="35"/>
        <end position="56"/>
    </location>
</feature>
<organism evidence="8 9">
    <name type="scientific">Bipolaricaulis sibiricus</name>
    <dbReference type="NCBI Taxonomy" id="2501609"/>
    <lineage>
        <taxon>Bacteria</taxon>
        <taxon>Candidatus Bipolaricaulota</taxon>
        <taxon>Candidatus Bipolaricaulia</taxon>
        <taxon>Candidatus Bipolaricaulales</taxon>
        <taxon>Candidatus Bipolaricaulaceae</taxon>
        <taxon>Candidatus Bipolaricaulis</taxon>
    </lineage>
</organism>
<feature type="domain" description="Phage shock protein PspC N-terminal" evidence="7">
    <location>
        <begin position="2"/>
        <end position="59"/>
    </location>
</feature>
<evidence type="ECO:0000256" key="6">
    <source>
        <dbReference type="SAM" id="Phobius"/>
    </source>
</evidence>
<keyword evidence="2" id="KW-1003">Cell membrane</keyword>
<gene>
    <name evidence="8" type="ORF">BIP78_0718</name>
</gene>
<sequence>MKRLYRSRRNALLGGVCGGIAEHLGVDATLVRVVFAVLALASGVGILIYLLLWLIIPTEGDPGLSPRDAVRAGAEEIADRARELGAEVRTAAGRRDIGLAAVVAAILIFLGISLLLRNLGIWWAWWLRFDVLGPLLLIGIGLALLWQLSRRG</sequence>
<evidence type="ECO:0000259" key="7">
    <source>
        <dbReference type="Pfam" id="PF04024"/>
    </source>
</evidence>
<feature type="transmembrane region" description="Helical" evidence="6">
    <location>
        <begin position="97"/>
        <end position="116"/>
    </location>
</feature>
<evidence type="ECO:0000256" key="1">
    <source>
        <dbReference type="ARBA" id="ARBA00004162"/>
    </source>
</evidence>
<keyword evidence="3 6" id="KW-0812">Transmembrane</keyword>
<accession>A0A410FU25</accession>
<dbReference type="EMBL" id="CP034928">
    <property type="protein sequence ID" value="QAA76484.1"/>
    <property type="molecule type" value="Genomic_DNA"/>
</dbReference>
<dbReference type="InterPro" id="IPR052027">
    <property type="entry name" value="PspC"/>
</dbReference>
<dbReference type="InterPro" id="IPR007168">
    <property type="entry name" value="Phageshock_PspC_N"/>
</dbReference>
<feature type="transmembrane region" description="Helical" evidence="6">
    <location>
        <begin position="122"/>
        <end position="146"/>
    </location>
</feature>
<reference evidence="9" key="1">
    <citation type="submission" date="2018-12" db="EMBL/GenBank/DDBJ databases">
        <title>Complete genome sequence of an uncultured bacterium of the candidate phylum Bipolaricaulota.</title>
        <authorList>
            <person name="Kadnikov V.V."/>
            <person name="Mardanov A.V."/>
            <person name="Beletsky A.V."/>
            <person name="Frank Y.A."/>
            <person name="Karnachuk O.V."/>
            <person name="Ravin N.V."/>
        </authorList>
    </citation>
    <scope>NUCLEOTIDE SEQUENCE [LARGE SCALE GENOMIC DNA]</scope>
</reference>